<accession>A0A1J7IJ64</accession>
<name>A0A1J7IJ64_9PEZI</name>
<protein>
    <submittedName>
        <fullName evidence="1">Uncharacterized protein</fullName>
    </submittedName>
</protein>
<dbReference type="EMBL" id="KV875099">
    <property type="protein sequence ID" value="OIW27542.1"/>
    <property type="molecule type" value="Genomic_DNA"/>
</dbReference>
<gene>
    <name evidence="1" type="ORF">CONLIGDRAFT_436815</name>
</gene>
<proteinExistence type="predicted"/>
<evidence type="ECO:0000313" key="2">
    <source>
        <dbReference type="Proteomes" id="UP000182658"/>
    </source>
</evidence>
<dbReference type="InParanoid" id="A0A1J7IJ64"/>
<sequence>MLRVAVAGGRCQYTYGTDVIPCVSTMMVTHEEVRVWIFRLSLMLDARAVQQPILWWRASPTWVRPCSWLTATRTLLVQSHTAAVGKLCVELGLRHHPQQAHGMATRGTILSRLTLSLCFSNLAPRNGLPPLSLADRVVVLVVGTQARGKKFKIRPSPPPRATYPRRARPQGATLCFSPFSFAARSNECSCFGDVIRPAGAGGYSSRSRFQVLKLDGFQQD</sequence>
<dbReference type="Proteomes" id="UP000182658">
    <property type="component" value="Unassembled WGS sequence"/>
</dbReference>
<evidence type="ECO:0000313" key="1">
    <source>
        <dbReference type="EMBL" id="OIW27542.1"/>
    </source>
</evidence>
<keyword evidence="2" id="KW-1185">Reference proteome</keyword>
<organism evidence="1 2">
    <name type="scientific">Coniochaeta ligniaria NRRL 30616</name>
    <dbReference type="NCBI Taxonomy" id="1408157"/>
    <lineage>
        <taxon>Eukaryota</taxon>
        <taxon>Fungi</taxon>
        <taxon>Dikarya</taxon>
        <taxon>Ascomycota</taxon>
        <taxon>Pezizomycotina</taxon>
        <taxon>Sordariomycetes</taxon>
        <taxon>Sordariomycetidae</taxon>
        <taxon>Coniochaetales</taxon>
        <taxon>Coniochaetaceae</taxon>
        <taxon>Coniochaeta</taxon>
    </lineage>
</organism>
<reference evidence="1 2" key="1">
    <citation type="submission" date="2016-10" db="EMBL/GenBank/DDBJ databases">
        <title>Draft genome sequence of Coniochaeta ligniaria NRRL30616, a lignocellulolytic fungus for bioabatement of inhibitors in plant biomass hydrolysates.</title>
        <authorList>
            <consortium name="DOE Joint Genome Institute"/>
            <person name="Jimenez D.J."/>
            <person name="Hector R.E."/>
            <person name="Riley R."/>
            <person name="Sun H."/>
            <person name="Grigoriev I.V."/>
            <person name="Van Elsas J.D."/>
            <person name="Nichols N.N."/>
        </authorList>
    </citation>
    <scope>NUCLEOTIDE SEQUENCE [LARGE SCALE GENOMIC DNA]</scope>
    <source>
        <strain evidence="1 2">NRRL 30616</strain>
    </source>
</reference>
<dbReference type="AlphaFoldDB" id="A0A1J7IJ64"/>